<keyword evidence="6" id="KW-1185">Reference proteome</keyword>
<evidence type="ECO:0000256" key="1">
    <source>
        <dbReference type="ARBA" id="ARBA00022729"/>
    </source>
</evidence>
<feature type="signal peptide" evidence="2">
    <location>
        <begin position="1"/>
        <end position="24"/>
    </location>
</feature>
<evidence type="ECO:0000259" key="4">
    <source>
        <dbReference type="Pfam" id="PF06725"/>
    </source>
</evidence>
<feature type="domain" description="3D" evidence="4">
    <location>
        <begin position="138"/>
        <end position="196"/>
    </location>
</feature>
<dbReference type="Pfam" id="PF06725">
    <property type="entry name" value="3D"/>
    <property type="match status" value="1"/>
</dbReference>
<dbReference type="Proteomes" id="UP000276437">
    <property type="component" value="Chromosome"/>
</dbReference>
<evidence type="ECO:0000313" key="5">
    <source>
        <dbReference type="EMBL" id="BBB92822.1"/>
    </source>
</evidence>
<sequence>MKIVCRAVVLLFLLSSGTFPIVFASPVLSSGGTIDIGSRGDEVRVVQKLLADAGFYAGEIDGIYGSGTQRAVKEFQQSNGLTVSGVVDKETVLYLERAGGEPSRYNRSLLMRASAYTANDPGCSGFTYRGNQLRRGLVAVDPTVIPLGTRLYINGYGYAIADDIGSSIKENRIDLSFDSRAEAFSFGVRNVTVYILD</sequence>
<dbReference type="OrthoDB" id="9798935at2"/>
<dbReference type="EMBL" id="AP018449">
    <property type="protein sequence ID" value="BBB92822.1"/>
    <property type="molecule type" value="Genomic_DNA"/>
</dbReference>
<organism evidence="5 6">
    <name type="scientific">Methylomusa anaerophila</name>
    <dbReference type="NCBI Taxonomy" id="1930071"/>
    <lineage>
        <taxon>Bacteria</taxon>
        <taxon>Bacillati</taxon>
        <taxon>Bacillota</taxon>
        <taxon>Negativicutes</taxon>
        <taxon>Selenomonadales</taxon>
        <taxon>Sporomusaceae</taxon>
        <taxon>Methylomusa</taxon>
    </lineage>
</organism>
<dbReference type="InterPro" id="IPR036366">
    <property type="entry name" value="PGBDSf"/>
</dbReference>
<dbReference type="GO" id="GO:0019867">
    <property type="term" value="C:outer membrane"/>
    <property type="evidence" value="ECO:0007669"/>
    <property type="project" value="InterPro"/>
</dbReference>
<dbReference type="CDD" id="cd22786">
    <property type="entry name" value="DPBB_YuiC-like"/>
    <property type="match status" value="1"/>
</dbReference>
<dbReference type="Pfam" id="PF01471">
    <property type="entry name" value="PG_binding_1"/>
    <property type="match status" value="1"/>
</dbReference>
<evidence type="ECO:0000313" key="6">
    <source>
        <dbReference type="Proteomes" id="UP000276437"/>
    </source>
</evidence>
<feature type="chain" id="PRO_5016913795" evidence="2">
    <location>
        <begin position="25"/>
        <end position="197"/>
    </location>
</feature>
<proteinExistence type="predicted"/>
<gene>
    <name evidence="5" type="primary">yocH_2</name>
    <name evidence="5" type="ORF">MAMMFC1_03527</name>
</gene>
<dbReference type="InterPro" id="IPR036908">
    <property type="entry name" value="RlpA-like_sf"/>
</dbReference>
<dbReference type="GO" id="GO:0009254">
    <property type="term" value="P:peptidoglycan turnover"/>
    <property type="evidence" value="ECO:0007669"/>
    <property type="project" value="InterPro"/>
</dbReference>
<dbReference type="Gene3D" id="2.40.40.10">
    <property type="entry name" value="RlpA-like domain"/>
    <property type="match status" value="1"/>
</dbReference>
<name>A0A348AP24_9FIRM</name>
<dbReference type="SUPFAM" id="SSF50685">
    <property type="entry name" value="Barwin-like endoglucanases"/>
    <property type="match status" value="1"/>
</dbReference>
<dbReference type="GO" id="GO:0004553">
    <property type="term" value="F:hydrolase activity, hydrolyzing O-glycosyl compounds"/>
    <property type="evidence" value="ECO:0007669"/>
    <property type="project" value="InterPro"/>
</dbReference>
<keyword evidence="1 2" id="KW-0732">Signal</keyword>
<reference evidence="5 6" key="1">
    <citation type="journal article" date="2018" name="Int. J. Syst. Evol. Microbiol.">
        <title>Methylomusa anaerophila gen. nov., sp. nov., an anaerobic methanol-utilizing bacterium isolated from a microbial fuel cell.</title>
        <authorList>
            <person name="Amano N."/>
            <person name="Yamamuro A."/>
            <person name="Miyahara M."/>
            <person name="Kouzuma A."/>
            <person name="Abe T."/>
            <person name="Watanabe K."/>
        </authorList>
    </citation>
    <scope>NUCLEOTIDE SEQUENCE [LARGE SCALE GENOMIC DNA]</scope>
    <source>
        <strain evidence="5 6">MMFC1</strain>
    </source>
</reference>
<dbReference type="Gene3D" id="1.10.101.10">
    <property type="entry name" value="PGBD-like superfamily/PGBD"/>
    <property type="match status" value="1"/>
</dbReference>
<dbReference type="KEGG" id="mana:MAMMFC1_03527"/>
<dbReference type="SUPFAM" id="SSF47090">
    <property type="entry name" value="PGBD-like"/>
    <property type="match status" value="1"/>
</dbReference>
<dbReference type="InterPro" id="IPR010611">
    <property type="entry name" value="3D_dom"/>
</dbReference>
<protein>
    <submittedName>
        <fullName evidence="5">Cell wall-binding protein YocH</fullName>
    </submittedName>
</protein>
<dbReference type="InterPro" id="IPR051933">
    <property type="entry name" value="Resuscitation_pf_RpfB"/>
</dbReference>
<dbReference type="AlphaFoldDB" id="A0A348AP24"/>
<feature type="domain" description="Peptidoglycan binding-like" evidence="3">
    <location>
        <begin position="39"/>
        <end position="92"/>
    </location>
</feature>
<dbReference type="PANTHER" id="PTHR39160:SF4">
    <property type="entry name" value="RESUSCITATION-PROMOTING FACTOR RPFB"/>
    <property type="match status" value="1"/>
</dbReference>
<evidence type="ECO:0000259" key="3">
    <source>
        <dbReference type="Pfam" id="PF01471"/>
    </source>
</evidence>
<evidence type="ECO:0000256" key="2">
    <source>
        <dbReference type="SAM" id="SignalP"/>
    </source>
</evidence>
<dbReference type="PANTHER" id="PTHR39160">
    <property type="entry name" value="CELL WALL-BINDING PROTEIN YOCH"/>
    <property type="match status" value="1"/>
</dbReference>
<dbReference type="InterPro" id="IPR036365">
    <property type="entry name" value="PGBD-like_sf"/>
</dbReference>
<accession>A0A348AP24</accession>
<dbReference type="InterPro" id="IPR002477">
    <property type="entry name" value="Peptidoglycan-bd-like"/>
</dbReference>